<proteinExistence type="inferred from homology"/>
<dbReference type="GO" id="GO:0003735">
    <property type="term" value="F:structural constituent of ribosome"/>
    <property type="evidence" value="ECO:0007669"/>
    <property type="project" value="InterPro"/>
</dbReference>
<dbReference type="GO" id="GO:1990904">
    <property type="term" value="C:ribonucleoprotein complex"/>
    <property type="evidence" value="ECO:0007669"/>
    <property type="project" value="UniProtKB-KW"/>
</dbReference>
<evidence type="ECO:0000313" key="4">
    <source>
        <dbReference type="EMBL" id="CCX30188.1"/>
    </source>
</evidence>
<dbReference type="Proteomes" id="UP000018144">
    <property type="component" value="Unassembled WGS sequence"/>
</dbReference>
<reference evidence="4 5" key="1">
    <citation type="journal article" date="2013" name="PLoS Genet.">
        <title>The genome and development-dependent transcriptomes of Pyronema confluens: a window into fungal evolution.</title>
        <authorList>
            <person name="Traeger S."/>
            <person name="Altegoer F."/>
            <person name="Freitag M."/>
            <person name="Gabaldon T."/>
            <person name="Kempken F."/>
            <person name="Kumar A."/>
            <person name="Marcet-Houben M."/>
            <person name="Poggeler S."/>
            <person name="Stajich J.E."/>
            <person name="Nowrousian M."/>
        </authorList>
    </citation>
    <scope>NUCLEOTIDE SEQUENCE [LARGE SCALE GENOMIC DNA]</scope>
    <source>
        <strain evidence="5">CBS 100304</strain>
        <tissue evidence="4">Vegetative mycelium</tissue>
    </source>
</reference>
<dbReference type="GO" id="GO:0006412">
    <property type="term" value="P:translation"/>
    <property type="evidence" value="ECO:0007669"/>
    <property type="project" value="InterPro"/>
</dbReference>
<dbReference type="InterPro" id="IPR022803">
    <property type="entry name" value="Ribosomal_uL5_dom_sf"/>
</dbReference>
<evidence type="ECO:0000256" key="3">
    <source>
        <dbReference type="ARBA" id="ARBA00023274"/>
    </source>
</evidence>
<dbReference type="GO" id="GO:0005840">
    <property type="term" value="C:ribosome"/>
    <property type="evidence" value="ECO:0007669"/>
    <property type="project" value="UniProtKB-KW"/>
</dbReference>
<dbReference type="AlphaFoldDB" id="U4LE88"/>
<dbReference type="STRING" id="1076935.U4LE88"/>
<gene>
    <name evidence="4" type="ORF">PCON_08290</name>
</gene>
<dbReference type="InterPro" id="IPR002132">
    <property type="entry name" value="Ribosomal_uL5"/>
</dbReference>
<evidence type="ECO:0000256" key="2">
    <source>
        <dbReference type="ARBA" id="ARBA00022980"/>
    </source>
</evidence>
<accession>U4LE88</accession>
<organism evidence="4 5">
    <name type="scientific">Pyronema omphalodes (strain CBS 100304)</name>
    <name type="common">Pyronema confluens</name>
    <dbReference type="NCBI Taxonomy" id="1076935"/>
    <lineage>
        <taxon>Eukaryota</taxon>
        <taxon>Fungi</taxon>
        <taxon>Dikarya</taxon>
        <taxon>Ascomycota</taxon>
        <taxon>Pezizomycotina</taxon>
        <taxon>Pezizomycetes</taxon>
        <taxon>Pezizales</taxon>
        <taxon>Pyronemataceae</taxon>
        <taxon>Pyronema</taxon>
    </lineage>
</organism>
<dbReference type="eggNOG" id="KOG0397">
    <property type="taxonomic scope" value="Eukaryota"/>
</dbReference>
<dbReference type="SUPFAM" id="SSF55282">
    <property type="entry name" value="RL5-like"/>
    <property type="match status" value="1"/>
</dbReference>
<dbReference type="PANTHER" id="PTHR11994">
    <property type="entry name" value="60S RIBOSOMAL PROTEIN L11-RELATED"/>
    <property type="match status" value="1"/>
</dbReference>
<keyword evidence="3" id="KW-0687">Ribonucleoprotein</keyword>
<dbReference type="OrthoDB" id="1734943at2759"/>
<sequence length="171" mass="18834">MVSGSTVLSVKTCDVTDFRNEQVADELTQLQPNARTSNEKLVLNISIGESGHRLTRMVEVLGQLYGQTRSTVKLATPSEPSISVHVTIRGSKADEILECGLKVRSMNYGSVSSTTPGIGIYGMDLYVIMSHPGLHVARRRRRYKSTVSHSHKIAAADTIKWFKAKYDAIVL</sequence>
<evidence type="ECO:0000313" key="5">
    <source>
        <dbReference type="Proteomes" id="UP000018144"/>
    </source>
</evidence>
<dbReference type="Gene3D" id="3.30.1440.10">
    <property type="match status" value="2"/>
</dbReference>
<protein>
    <submittedName>
        <fullName evidence="4">Similar to 60S ribosomal protein L11-B acc. no. Q3E757</fullName>
    </submittedName>
</protein>
<keyword evidence="5" id="KW-1185">Reference proteome</keyword>
<evidence type="ECO:0000256" key="1">
    <source>
        <dbReference type="ARBA" id="ARBA00008553"/>
    </source>
</evidence>
<dbReference type="OMA" id="MIEHYAL"/>
<dbReference type="EMBL" id="HF935428">
    <property type="protein sequence ID" value="CCX30188.1"/>
    <property type="molecule type" value="Genomic_DNA"/>
</dbReference>
<comment type="similarity">
    <text evidence="1">Belongs to the universal ribosomal protein uL5 family.</text>
</comment>
<name>U4LE88_PYROM</name>
<keyword evidence="2 4" id="KW-0689">Ribosomal protein</keyword>